<organism evidence="1 2">
    <name type="scientific">Ligilactobacillus equi DPC 6820</name>
    <dbReference type="NCBI Taxonomy" id="1392007"/>
    <lineage>
        <taxon>Bacteria</taxon>
        <taxon>Bacillati</taxon>
        <taxon>Bacillota</taxon>
        <taxon>Bacilli</taxon>
        <taxon>Lactobacillales</taxon>
        <taxon>Lactobacillaceae</taxon>
        <taxon>Ligilactobacillus</taxon>
    </lineage>
</organism>
<evidence type="ECO:0000313" key="2">
    <source>
        <dbReference type="Proteomes" id="UP000018559"/>
    </source>
</evidence>
<reference evidence="1 2" key="1">
    <citation type="journal article" date="2014" name="Genome Announc.">
        <title>The Genome of the Predominant Equine Lactobacillus Species, Lactobacillus equi, Is Reflective of Its Lifestyle Adaptations to an Herbivorous Host.</title>
        <authorList>
            <person name="O'Donnell M.M."/>
            <person name="Harris H.M."/>
            <person name="O'Toole P.W."/>
            <person name="Ross R.P."/>
        </authorList>
    </citation>
    <scope>NUCLEOTIDE SEQUENCE [LARGE SCALE GENOMIC DNA]</scope>
    <source>
        <strain evidence="1 2">DPC 6820</strain>
    </source>
</reference>
<accession>V7HVA2</accession>
<proteinExistence type="predicted"/>
<evidence type="ECO:0000313" key="1">
    <source>
        <dbReference type="EMBL" id="ETA74159.1"/>
    </source>
</evidence>
<gene>
    <name evidence="1" type="ORF">LEQ_0538</name>
</gene>
<dbReference type="PATRIC" id="fig|1392007.3.peg.1027"/>
<sequence>MIYDTDVLFYSGKKKYVPGVGYTGDGGTTVEQRWANVTDASLITQQAVFVTVSVQAYVIRLLKPLPDDFKVSYVELSGKPGKFKIGQIRRTLKGVAYIVGETKEV</sequence>
<dbReference type="RefSeq" id="WP_023859627.1">
    <property type="nucleotide sequence ID" value="NZ_AWWH01000114.1"/>
</dbReference>
<dbReference type="EMBL" id="AWWH01000114">
    <property type="protein sequence ID" value="ETA74159.1"/>
    <property type="molecule type" value="Genomic_DNA"/>
</dbReference>
<dbReference type="AlphaFoldDB" id="V7HVA2"/>
<name>V7HVA2_9LACO</name>
<keyword evidence="2" id="KW-1185">Reference proteome</keyword>
<comment type="caution">
    <text evidence="1">The sequence shown here is derived from an EMBL/GenBank/DDBJ whole genome shotgun (WGS) entry which is preliminary data.</text>
</comment>
<protein>
    <submittedName>
        <fullName evidence="1">Uncharacterized protein</fullName>
    </submittedName>
</protein>
<dbReference type="Proteomes" id="UP000018559">
    <property type="component" value="Unassembled WGS sequence"/>
</dbReference>